<organism evidence="4 5">
    <name type="scientific">Pseudomonas chlororaphis subsp. aureofaciens</name>
    <dbReference type="NCBI Taxonomy" id="587851"/>
    <lineage>
        <taxon>Bacteria</taxon>
        <taxon>Pseudomonadati</taxon>
        <taxon>Pseudomonadota</taxon>
        <taxon>Gammaproteobacteria</taxon>
        <taxon>Pseudomonadales</taxon>
        <taxon>Pseudomonadaceae</taxon>
        <taxon>Pseudomonas</taxon>
    </lineage>
</organism>
<keyword evidence="4" id="KW-0456">Lyase</keyword>
<dbReference type="PANTHER" id="PTHR10277:SF9">
    <property type="entry name" value="2-ISOPROPYLMALATE SYNTHASE 1, CHLOROPLASTIC-RELATED"/>
    <property type="match status" value="1"/>
</dbReference>
<feature type="region of interest" description="Disordered" evidence="2">
    <location>
        <begin position="343"/>
        <end position="370"/>
    </location>
</feature>
<feature type="domain" description="Pyruvate carboxyltransferase" evidence="3">
    <location>
        <begin position="4"/>
        <end position="255"/>
    </location>
</feature>
<name>A0AAD1E9P2_9PSED</name>
<reference evidence="4 5" key="1">
    <citation type="submission" date="2018-03" db="EMBL/GenBank/DDBJ databases">
        <title>Diversity of phytobeneficial traits revealed by whole-genome analysis of worldwide-isolated phenazine-producing Pseudomonas spp.</title>
        <authorList>
            <person name="Biessy A."/>
            <person name="Novinscak A."/>
            <person name="Blom J."/>
            <person name="Leger G."/>
            <person name="Thomashow L.S."/>
            <person name="Cazorla F.M."/>
            <person name="Josic D."/>
            <person name="Filion M."/>
        </authorList>
    </citation>
    <scope>NUCLEOTIDE SEQUENCE [LARGE SCALE GENOMIC DNA]</scope>
    <source>
        <strain evidence="4 5">ChPhzS24</strain>
    </source>
</reference>
<evidence type="ECO:0000259" key="3">
    <source>
        <dbReference type="PROSITE" id="PS50991"/>
    </source>
</evidence>
<gene>
    <name evidence="4" type="ORF">C4K07_5609</name>
</gene>
<dbReference type="Pfam" id="PF00682">
    <property type="entry name" value="HMGL-like"/>
    <property type="match status" value="1"/>
</dbReference>
<dbReference type="SUPFAM" id="SSF51569">
    <property type="entry name" value="Aldolase"/>
    <property type="match status" value="1"/>
</dbReference>
<dbReference type="EC" id="4.1.3.39" evidence="4"/>
<dbReference type="PROSITE" id="PS50991">
    <property type="entry name" value="PYR_CT"/>
    <property type="match status" value="1"/>
</dbReference>
<dbReference type="InterPro" id="IPR000891">
    <property type="entry name" value="PYR_CT"/>
</dbReference>
<dbReference type="GO" id="GO:0008701">
    <property type="term" value="F:4-hydroxy-2-oxovalerate aldolase activity"/>
    <property type="evidence" value="ECO:0007669"/>
    <property type="project" value="UniProtKB-EC"/>
</dbReference>
<dbReference type="Gene3D" id="3.20.20.70">
    <property type="entry name" value="Aldolase class I"/>
    <property type="match status" value="1"/>
</dbReference>
<evidence type="ECO:0000256" key="1">
    <source>
        <dbReference type="ARBA" id="ARBA00023211"/>
    </source>
</evidence>
<evidence type="ECO:0000313" key="5">
    <source>
        <dbReference type="Proteomes" id="UP000280455"/>
    </source>
</evidence>
<dbReference type="AlphaFoldDB" id="A0AAD1E9P2"/>
<sequence length="370" mass="40122">MNNVKIIDVTLRDGGYRNNFEFTTDYAANAVGHLVDVGVGYAEIGYCNGSFIRKKEHGLSSSVSPEYIESLRRAARGQLGLCVMVHPRNVTGEDFEMLAEHGVGMIRVCLRAEQLEQGVATIELAKSFNFQASANITHITTQTPGTVTDMALRAEGAGADVIYFADSNGNMIPDDVERLVSRISRRVHVPLGFHAHNNLSLALSNSIAAVEAGAEYIDTSICGMGKGAGNLHLGMFIAYLERVGSANGYDLVKALQLSEYTAQSVPLSSLPTPLMDVMLGAYNLPFDVQQRLEDTMSRLQISSTFQALRAMHEQDLIQRHAVRPLVISRSSFPAHLSAEGKCDDRTPAIGAVGQTDASSSLRAARGRHRQ</sequence>
<dbReference type="PANTHER" id="PTHR10277">
    <property type="entry name" value="HOMOCITRATE SYNTHASE-RELATED"/>
    <property type="match status" value="1"/>
</dbReference>
<dbReference type="EMBL" id="CP027750">
    <property type="protein sequence ID" value="AZE32359.1"/>
    <property type="molecule type" value="Genomic_DNA"/>
</dbReference>
<dbReference type="InterPro" id="IPR050073">
    <property type="entry name" value="2-IPM_HCS-like"/>
</dbReference>
<dbReference type="InterPro" id="IPR013785">
    <property type="entry name" value="Aldolase_TIM"/>
</dbReference>
<dbReference type="Proteomes" id="UP000280455">
    <property type="component" value="Chromosome"/>
</dbReference>
<accession>A0AAD1E9P2</accession>
<proteinExistence type="predicted"/>
<evidence type="ECO:0000256" key="2">
    <source>
        <dbReference type="SAM" id="MobiDB-lite"/>
    </source>
</evidence>
<dbReference type="GO" id="GO:0009098">
    <property type="term" value="P:L-leucine biosynthetic process"/>
    <property type="evidence" value="ECO:0007669"/>
    <property type="project" value="TreeGrafter"/>
</dbReference>
<protein>
    <submittedName>
        <fullName evidence="4">4-hydroxy-2-oxovalerate aldolase</fullName>
        <ecNumber evidence="4">4.1.3.39</ecNumber>
    </submittedName>
</protein>
<dbReference type="GO" id="GO:0003852">
    <property type="term" value="F:2-isopropylmalate synthase activity"/>
    <property type="evidence" value="ECO:0007669"/>
    <property type="project" value="TreeGrafter"/>
</dbReference>
<evidence type="ECO:0000313" key="4">
    <source>
        <dbReference type="EMBL" id="AZE32359.1"/>
    </source>
</evidence>
<keyword evidence="1" id="KW-0464">Manganese</keyword>